<dbReference type="STRING" id="1769779.AUP74_02065"/>
<dbReference type="EMBL" id="CP014143">
    <property type="protein sequence ID" value="AOS97495.1"/>
    <property type="molecule type" value="Genomic_DNA"/>
</dbReference>
<keyword evidence="2" id="KW-0378">Hydrolase</keyword>
<feature type="domain" description="CinA C-terminal" evidence="1">
    <location>
        <begin position="14"/>
        <end position="169"/>
    </location>
</feature>
<dbReference type="GO" id="GO:0019159">
    <property type="term" value="F:nicotinamide-nucleotide amidase activity"/>
    <property type="evidence" value="ECO:0007669"/>
    <property type="project" value="UniProtKB-EC"/>
</dbReference>
<dbReference type="Proteomes" id="UP000095672">
    <property type="component" value="Chromosome"/>
</dbReference>
<keyword evidence="3" id="KW-1185">Reference proteome</keyword>
<sequence length="175" mass="18613">MSTDAQLAEQIEERAQALGQELEKRHWKVTTAESCTGGAIAAAITAVAGASNWFDGAVVSYANRIKRNLLSVSREDLEELGAVSEEVVRQMASGVLGLMDANIAIAVSGIAGPDGGTDEKPVGTVWIALAHSEGQEPVDIDARRFQFEGDRARVQGQTVAEALGMMLELVREHPV</sequence>
<dbReference type="Gene3D" id="3.90.950.20">
    <property type="entry name" value="CinA-like"/>
    <property type="match status" value="1"/>
</dbReference>
<dbReference type="PATRIC" id="fig|1769779.3.peg.2074"/>
<accession>A0A1C9W8R4</accession>
<dbReference type="OrthoDB" id="9801454at2"/>
<reference evidence="3" key="1">
    <citation type="submission" date="2016-01" db="EMBL/GenBank/DDBJ databases">
        <title>Complete genome sequence of Microbulbifer sp. CCB-MM1, a halophile isolated from Matang Mangrove Forest, Perak.</title>
        <authorList>
            <person name="Moh T.H."/>
            <person name="Dinesh B."/>
            <person name="Lau N.-S."/>
            <person name="Go F."/>
            <person name="Alexander Chong S.-C."/>
        </authorList>
    </citation>
    <scope>NUCLEOTIDE SEQUENCE [LARGE SCALE GENOMIC DNA]</scope>
    <source>
        <strain evidence="3">CCB-MM1</strain>
    </source>
</reference>
<proteinExistence type="predicted"/>
<organism evidence="2 3">
    <name type="scientific">Microbulbifer aggregans</name>
    <dbReference type="NCBI Taxonomy" id="1769779"/>
    <lineage>
        <taxon>Bacteria</taxon>
        <taxon>Pseudomonadati</taxon>
        <taxon>Pseudomonadota</taxon>
        <taxon>Gammaproteobacteria</taxon>
        <taxon>Cellvibrionales</taxon>
        <taxon>Microbulbiferaceae</taxon>
        <taxon>Microbulbifer</taxon>
    </lineage>
</organism>
<dbReference type="NCBIfam" id="TIGR00199">
    <property type="entry name" value="PncC_domain"/>
    <property type="match status" value="1"/>
</dbReference>
<name>A0A1C9W8R4_9GAMM</name>
<gene>
    <name evidence="2" type="primary">pncC</name>
    <name evidence="2" type="ORF">AUP74_02065</name>
</gene>
<evidence type="ECO:0000259" key="1">
    <source>
        <dbReference type="Pfam" id="PF02464"/>
    </source>
</evidence>
<dbReference type="Pfam" id="PF02464">
    <property type="entry name" value="CinA"/>
    <property type="match status" value="1"/>
</dbReference>
<evidence type="ECO:0000313" key="3">
    <source>
        <dbReference type="Proteomes" id="UP000095672"/>
    </source>
</evidence>
<protein>
    <submittedName>
        <fullName evidence="2">Nicotinamide-nucleotide amidohydrolase PncC</fullName>
        <ecNumber evidence="2">3.5.1.42</ecNumber>
    </submittedName>
</protein>
<evidence type="ECO:0000313" key="2">
    <source>
        <dbReference type="EMBL" id="AOS97495.1"/>
    </source>
</evidence>
<dbReference type="AlphaFoldDB" id="A0A1C9W8R4"/>
<dbReference type="SUPFAM" id="SSF142433">
    <property type="entry name" value="CinA-like"/>
    <property type="match status" value="1"/>
</dbReference>
<dbReference type="RefSeq" id="WP_069947489.1">
    <property type="nucleotide sequence ID" value="NZ_CP014143.1"/>
</dbReference>
<dbReference type="EC" id="3.5.1.42" evidence="2"/>
<dbReference type="KEGG" id="micc:AUP74_02065"/>
<dbReference type="InterPro" id="IPR036653">
    <property type="entry name" value="CinA-like_C"/>
</dbReference>
<dbReference type="InterPro" id="IPR008136">
    <property type="entry name" value="CinA_C"/>
</dbReference>